<evidence type="ECO:0000313" key="3">
    <source>
        <dbReference type="EMBL" id="GAA1257384.1"/>
    </source>
</evidence>
<dbReference type="Pfam" id="PF20990">
    <property type="entry name" value="DUF2207_C"/>
    <property type="match status" value="1"/>
</dbReference>
<feature type="transmembrane region" description="Helical" evidence="1">
    <location>
        <begin position="375"/>
        <end position="395"/>
    </location>
</feature>
<dbReference type="Proteomes" id="UP001500037">
    <property type="component" value="Unassembled WGS sequence"/>
</dbReference>
<dbReference type="InterPro" id="IPR048389">
    <property type="entry name" value="YciQ-like_C"/>
</dbReference>
<organism evidence="3 4">
    <name type="scientific">Kitasatospora nipponensis</name>
    <dbReference type="NCBI Taxonomy" id="258049"/>
    <lineage>
        <taxon>Bacteria</taxon>
        <taxon>Bacillati</taxon>
        <taxon>Actinomycetota</taxon>
        <taxon>Actinomycetes</taxon>
        <taxon>Kitasatosporales</taxon>
        <taxon>Streptomycetaceae</taxon>
        <taxon>Kitasatospora</taxon>
    </lineage>
</organism>
<feature type="domain" description="Predicted membrane protein YciQ-like C-terminal" evidence="2">
    <location>
        <begin position="45"/>
        <end position="270"/>
    </location>
</feature>
<feature type="transmembrane region" description="Helical" evidence="1">
    <location>
        <begin position="167"/>
        <end position="185"/>
    </location>
</feature>
<evidence type="ECO:0000313" key="4">
    <source>
        <dbReference type="Proteomes" id="UP001500037"/>
    </source>
</evidence>
<evidence type="ECO:0000259" key="2">
    <source>
        <dbReference type="Pfam" id="PF20990"/>
    </source>
</evidence>
<proteinExistence type="predicted"/>
<evidence type="ECO:0000256" key="1">
    <source>
        <dbReference type="SAM" id="Phobius"/>
    </source>
</evidence>
<reference evidence="3 4" key="1">
    <citation type="journal article" date="2019" name="Int. J. Syst. Evol. Microbiol.">
        <title>The Global Catalogue of Microorganisms (GCM) 10K type strain sequencing project: providing services to taxonomists for standard genome sequencing and annotation.</title>
        <authorList>
            <consortium name="The Broad Institute Genomics Platform"/>
            <consortium name="The Broad Institute Genome Sequencing Center for Infectious Disease"/>
            <person name="Wu L."/>
            <person name="Ma J."/>
        </authorList>
    </citation>
    <scope>NUCLEOTIDE SEQUENCE [LARGE SCALE GENOMIC DNA]</scope>
    <source>
        <strain evidence="3 4">JCM 13004</strain>
    </source>
</reference>
<keyword evidence="1" id="KW-1133">Transmembrane helix</keyword>
<keyword evidence="1" id="KW-0812">Transmembrane</keyword>
<keyword evidence="4" id="KW-1185">Reference proteome</keyword>
<keyword evidence="1" id="KW-0472">Membrane</keyword>
<gene>
    <name evidence="3" type="ORF">GCM10009665_54700</name>
</gene>
<name>A0ABN1WS20_9ACTN</name>
<feature type="transmembrane region" description="Helical" evidence="1">
    <location>
        <begin position="311"/>
        <end position="331"/>
    </location>
</feature>
<protein>
    <recommendedName>
        <fullName evidence="2">Predicted membrane protein YciQ-like C-terminal domain-containing protein</fullName>
    </recommendedName>
</protein>
<feature type="transmembrane region" description="Helical" evidence="1">
    <location>
        <begin position="191"/>
        <end position="212"/>
    </location>
</feature>
<dbReference type="RefSeq" id="WP_344444671.1">
    <property type="nucleotide sequence ID" value="NZ_BAAALF010000124.1"/>
</dbReference>
<feature type="transmembrane region" description="Helical" evidence="1">
    <location>
        <begin position="351"/>
        <end position="368"/>
    </location>
</feature>
<dbReference type="EMBL" id="BAAALF010000124">
    <property type="protein sequence ID" value="GAA1257384.1"/>
    <property type="molecule type" value="Genomic_DNA"/>
</dbReference>
<sequence length="517" mass="54004">MSIALQLVLAGAGATALWLLGYLLAALATRNGTVTAGPATQELGPDPESPAVVSLLAGNWRSVSSAAAATLLDLAAAGLVELRQPGADPAQSTIHLGALTMPPQPYARRVLARVVSKTAGGGGPVGGSAFRGQEQATAWNRGLQREVIAEARRLGLSRPRLGPTLRGALTGAAFVPAVLFGAAVIADGHNVRAACTVGTVAFLPLFLLIALLTSERATARGLERAGHWAGVRAWLAGHEEFAQLPPASVAVWGRYPAYGAALRVSNRTVRLLGFDAGSRRRVWSDFGGTWREVRIRYPRLRPGYGADRGRLLQLAAAAATVAVGLLVFALLRRPDWAAAPGVTDTARRPGLILSAGWVVALLLGVLVANRMTRWWLLAGFLAVMPGNLAPAEGWWRRALDQGGPLPGEAVVLAAFAALAGHYLVLAATHGRRTRTAVGEVLRLESRIGKRSPRLLALDEGATDRTTAWAVPRSLAAAAAPGSRVRLTVADLTRTVLSVEVLSAGTEAARPAPAPRTG</sequence>
<accession>A0ABN1WS20</accession>
<comment type="caution">
    <text evidence="3">The sequence shown here is derived from an EMBL/GenBank/DDBJ whole genome shotgun (WGS) entry which is preliminary data.</text>
</comment>
<feature type="transmembrane region" description="Helical" evidence="1">
    <location>
        <begin position="407"/>
        <end position="425"/>
    </location>
</feature>